<evidence type="ECO:0000313" key="3">
    <source>
        <dbReference type="EMBL" id="SDF49605.1"/>
    </source>
</evidence>
<dbReference type="Pfam" id="PF12543">
    <property type="entry name" value="DUF3738"/>
    <property type="match status" value="1"/>
</dbReference>
<dbReference type="NCBIfam" id="TIGR03435">
    <property type="entry name" value="Soli_TIGR03435"/>
    <property type="match status" value="1"/>
</dbReference>
<reference evidence="3 4" key="1">
    <citation type="submission" date="2016-10" db="EMBL/GenBank/DDBJ databases">
        <authorList>
            <person name="de Groot N.N."/>
        </authorList>
    </citation>
    <scope>NUCLEOTIDE SEQUENCE [LARGE SCALE GENOMIC DNA]</scope>
    <source>
        <strain evidence="3 4">GAS232</strain>
    </source>
</reference>
<protein>
    <submittedName>
        <fullName evidence="3">Soil-associated protein, TIGR03435 family</fullName>
    </submittedName>
</protein>
<dbReference type="EMBL" id="LT629690">
    <property type="protein sequence ID" value="SDF49605.1"/>
    <property type="molecule type" value="Genomic_DNA"/>
</dbReference>
<dbReference type="AlphaFoldDB" id="A0A1G7LJF0"/>
<accession>A0A1G7LJF0</accession>
<feature type="chain" id="PRO_5013017784" evidence="2">
    <location>
        <begin position="16"/>
        <end position="290"/>
    </location>
</feature>
<dbReference type="Proteomes" id="UP000182427">
    <property type="component" value="Chromosome I"/>
</dbReference>
<name>A0A1G7LJF0_9BACT</name>
<proteinExistence type="predicted"/>
<evidence type="ECO:0000256" key="1">
    <source>
        <dbReference type="SAM" id="MobiDB-lite"/>
    </source>
</evidence>
<sequence length="290" mass="32716">MMLSKLFLLSLIVLAEQAPVPLLHPVSPMPSFSVVSVRLSKPDEQGTNSGVNQDSYHAERTTMKDVLAYAFGMGYDQELDGGPSWMRNERFDINGKLDPEEAASIKSMSRDDREEKMRLMVQSLLKERFHLTYHFEAREMPVYRLQIAKGGLKCPRDTTSQPAIPDPSKPRFRWSAAPAPPPPPPGWHQPSPTEWKRMMGSLHMHTKGWPWWLIATSLSHQPELAGKPVIDDTGLEGGYECDLQWSQEGSEGTNQYFFQAIQDQMGLKMTPSRGQVEVLVVDSIDHPSEN</sequence>
<evidence type="ECO:0000313" key="4">
    <source>
        <dbReference type="Proteomes" id="UP000182427"/>
    </source>
</evidence>
<dbReference type="RefSeq" id="WP_083345474.1">
    <property type="nucleotide sequence ID" value="NZ_LT629690.1"/>
</dbReference>
<organism evidence="3 4">
    <name type="scientific">Terriglobus roseus</name>
    <dbReference type="NCBI Taxonomy" id="392734"/>
    <lineage>
        <taxon>Bacteria</taxon>
        <taxon>Pseudomonadati</taxon>
        <taxon>Acidobacteriota</taxon>
        <taxon>Terriglobia</taxon>
        <taxon>Terriglobales</taxon>
        <taxon>Acidobacteriaceae</taxon>
        <taxon>Terriglobus</taxon>
    </lineage>
</organism>
<dbReference type="OrthoDB" id="110381at2"/>
<feature type="region of interest" description="Disordered" evidence="1">
    <location>
        <begin position="153"/>
        <end position="189"/>
    </location>
</feature>
<keyword evidence="2" id="KW-0732">Signal</keyword>
<gene>
    <name evidence="3" type="ORF">SAMN05444167_2555</name>
</gene>
<keyword evidence="4" id="KW-1185">Reference proteome</keyword>
<feature type="compositionally biased region" description="Pro residues" evidence="1">
    <location>
        <begin position="178"/>
        <end position="187"/>
    </location>
</feature>
<feature type="signal peptide" evidence="2">
    <location>
        <begin position="1"/>
        <end position="15"/>
    </location>
</feature>
<evidence type="ECO:0000256" key="2">
    <source>
        <dbReference type="SAM" id="SignalP"/>
    </source>
</evidence>
<dbReference type="InterPro" id="IPR017801">
    <property type="entry name" value="DUF3738"/>
</dbReference>